<sequence length="85" mass="9684">MNNGQAAVSEHISLERLWSKLNEVCQLFGVEVTENKSFIDLWTECVEYIDPEVLLGVKERIVGSDILSSQMAKTVEERLQQLNKC</sequence>
<accession>A0A2N0ZB70</accession>
<organism evidence="1 2">
    <name type="scientific">Cytobacillus horneckiae</name>
    <dbReference type="NCBI Taxonomy" id="549687"/>
    <lineage>
        <taxon>Bacteria</taxon>
        <taxon>Bacillati</taxon>
        <taxon>Bacillota</taxon>
        <taxon>Bacilli</taxon>
        <taxon>Bacillales</taxon>
        <taxon>Bacillaceae</taxon>
        <taxon>Cytobacillus</taxon>
    </lineage>
</organism>
<protein>
    <submittedName>
        <fullName evidence="1">Uncharacterized protein</fullName>
    </submittedName>
</protein>
<dbReference type="EMBL" id="PISD01000059">
    <property type="protein sequence ID" value="PKG26749.1"/>
    <property type="molecule type" value="Genomic_DNA"/>
</dbReference>
<dbReference type="Proteomes" id="UP000233343">
    <property type="component" value="Unassembled WGS sequence"/>
</dbReference>
<name>A0A2N0ZB70_9BACI</name>
<dbReference type="AlphaFoldDB" id="A0A2N0ZB70"/>
<evidence type="ECO:0000313" key="1">
    <source>
        <dbReference type="EMBL" id="PKG26749.1"/>
    </source>
</evidence>
<keyword evidence="2" id="KW-1185">Reference proteome</keyword>
<proteinExistence type="predicted"/>
<gene>
    <name evidence="1" type="ORF">CWS20_22480</name>
</gene>
<reference evidence="1 2" key="1">
    <citation type="journal article" date="2010" name="Int. J. Syst. Evol. Microbiol.">
        <title>Bacillus horneckiae sp. nov., isolated from a spacecraft-assembly clean room.</title>
        <authorList>
            <person name="Vaishampayan P."/>
            <person name="Probst A."/>
            <person name="Krishnamurthi S."/>
            <person name="Ghosh S."/>
            <person name="Osman S."/>
            <person name="McDowall A."/>
            <person name="Ruckmani A."/>
            <person name="Mayilraj S."/>
            <person name="Venkateswaran K."/>
        </authorList>
    </citation>
    <scope>NUCLEOTIDE SEQUENCE [LARGE SCALE GENOMIC DNA]</scope>
    <source>
        <strain evidence="2">1PO1SC</strain>
    </source>
</reference>
<comment type="caution">
    <text evidence="1">The sequence shown here is derived from an EMBL/GenBank/DDBJ whole genome shotgun (WGS) entry which is preliminary data.</text>
</comment>
<evidence type="ECO:0000313" key="2">
    <source>
        <dbReference type="Proteomes" id="UP000233343"/>
    </source>
</evidence>
<dbReference type="RefSeq" id="WP_066196071.1">
    <property type="nucleotide sequence ID" value="NZ_JARMMB010000009.1"/>
</dbReference>